<gene>
    <name evidence="1" type="ORF">K4A83_14980</name>
</gene>
<name>A0ABT3L8Z3_9CYAN</name>
<sequence>MAIIALRAWYVEDYEPIREIVKRPHDLRLSRNSLLKSGLRADFLDDRVEVETSDWFGRYLAGETVEFYLEGSGCYAISNIDLISQEIYFTKLDSTTALDPVIFFSYQREYPPASEMIREALEEAIAKLNERSRHPLILQLAQRPTEAPLRLSSQQLRQIRKSLLVIFDGSPVSSLAGDKTPQLLLSPVVCAELGYALNHKRSGQMLLLQQERLEGQMPFDLMNLQQVSFKTAHELKKTLPPLLQTLLQPLHLVG</sequence>
<keyword evidence="2" id="KW-1185">Reference proteome</keyword>
<dbReference type="RefSeq" id="WP_265265428.1">
    <property type="nucleotide sequence ID" value="NZ_JAIHOM010000078.1"/>
</dbReference>
<comment type="caution">
    <text evidence="1">The sequence shown here is derived from an EMBL/GenBank/DDBJ whole genome shotgun (WGS) entry which is preliminary data.</text>
</comment>
<evidence type="ECO:0000313" key="1">
    <source>
        <dbReference type="EMBL" id="MCW6037569.1"/>
    </source>
</evidence>
<proteinExistence type="predicted"/>
<dbReference type="Proteomes" id="UP001526426">
    <property type="component" value="Unassembled WGS sequence"/>
</dbReference>
<organism evidence="1 2">
    <name type="scientific">Spirulina subsalsa FACHB-351</name>
    <dbReference type="NCBI Taxonomy" id="234711"/>
    <lineage>
        <taxon>Bacteria</taxon>
        <taxon>Bacillati</taxon>
        <taxon>Cyanobacteriota</taxon>
        <taxon>Cyanophyceae</taxon>
        <taxon>Spirulinales</taxon>
        <taxon>Spirulinaceae</taxon>
        <taxon>Spirulina</taxon>
    </lineage>
</organism>
<dbReference type="EMBL" id="JAIHOM010000078">
    <property type="protein sequence ID" value="MCW6037569.1"/>
    <property type="molecule type" value="Genomic_DNA"/>
</dbReference>
<accession>A0ABT3L8Z3</accession>
<reference evidence="1 2" key="1">
    <citation type="submission" date="2021-08" db="EMBL/GenBank/DDBJ databases">
        <title>Draft genome sequence of Spirulina subsalsa with high tolerance to salinity and hype-accumulation of phycocyanin.</title>
        <authorList>
            <person name="Pei H."/>
            <person name="Jiang L."/>
        </authorList>
    </citation>
    <scope>NUCLEOTIDE SEQUENCE [LARGE SCALE GENOMIC DNA]</scope>
    <source>
        <strain evidence="1 2">FACHB-351</strain>
    </source>
</reference>
<protein>
    <submittedName>
        <fullName evidence="1">Uncharacterized protein</fullName>
    </submittedName>
</protein>
<evidence type="ECO:0000313" key="2">
    <source>
        <dbReference type="Proteomes" id="UP001526426"/>
    </source>
</evidence>